<dbReference type="InterPro" id="IPR029063">
    <property type="entry name" value="SAM-dependent_MTases_sf"/>
</dbReference>
<keyword evidence="1" id="KW-0620">Polyamine biosynthesis</keyword>
<protein>
    <submittedName>
        <fullName evidence="4">Fused MFS/spermidine synthase</fullName>
    </submittedName>
</protein>
<feature type="transmembrane region" description="Helical" evidence="3">
    <location>
        <begin position="218"/>
        <end position="240"/>
    </location>
</feature>
<feature type="transmembrane region" description="Helical" evidence="3">
    <location>
        <begin position="183"/>
        <end position="206"/>
    </location>
</feature>
<dbReference type="NCBIfam" id="NF037959">
    <property type="entry name" value="MFS_SpdSyn"/>
    <property type="match status" value="1"/>
</dbReference>
<dbReference type="PANTHER" id="PTHR43317:SF1">
    <property type="entry name" value="THERMOSPERMINE SYNTHASE ACAULIS5"/>
    <property type="match status" value="1"/>
</dbReference>
<evidence type="ECO:0000256" key="3">
    <source>
        <dbReference type="SAM" id="Phobius"/>
    </source>
</evidence>
<keyword evidence="3" id="KW-0812">Transmembrane</keyword>
<keyword evidence="3" id="KW-0472">Membrane</keyword>
<evidence type="ECO:0000313" key="4">
    <source>
        <dbReference type="EMBL" id="MCJ2541420.1"/>
    </source>
</evidence>
<name>A0ABT0C7S0_THEVL</name>
<dbReference type="SUPFAM" id="SSF53335">
    <property type="entry name" value="S-adenosyl-L-methionine-dependent methyltransferases"/>
    <property type="match status" value="1"/>
</dbReference>
<dbReference type="Proteomes" id="UP000830835">
    <property type="component" value="Unassembled WGS sequence"/>
</dbReference>
<dbReference type="CDD" id="cd02440">
    <property type="entry name" value="AdoMet_MTases"/>
    <property type="match status" value="1"/>
</dbReference>
<dbReference type="PANTHER" id="PTHR43317">
    <property type="entry name" value="THERMOSPERMINE SYNTHASE ACAULIS5"/>
    <property type="match status" value="1"/>
</dbReference>
<evidence type="ECO:0000313" key="5">
    <source>
        <dbReference type="Proteomes" id="UP000830835"/>
    </source>
</evidence>
<gene>
    <name evidence="4" type="ORF">JX360_00625</name>
</gene>
<comment type="caution">
    <text evidence="4">The sequence shown here is derived from an EMBL/GenBank/DDBJ whole genome shotgun (WGS) entry which is preliminary data.</text>
</comment>
<keyword evidence="5" id="KW-1185">Reference proteome</keyword>
<feature type="transmembrane region" description="Helical" evidence="3">
    <location>
        <begin position="252"/>
        <end position="270"/>
    </location>
</feature>
<evidence type="ECO:0000256" key="2">
    <source>
        <dbReference type="SAM" id="MobiDB-lite"/>
    </source>
</evidence>
<organism evidence="4 5">
    <name type="scientific">Thermostichus vulcanus str. 'Rupite'</name>
    <dbReference type="NCBI Taxonomy" id="2813851"/>
    <lineage>
        <taxon>Bacteria</taxon>
        <taxon>Bacillati</taxon>
        <taxon>Cyanobacteriota</taxon>
        <taxon>Cyanophyceae</taxon>
        <taxon>Thermostichales</taxon>
        <taxon>Thermostichaceae</taxon>
        <taxon>Thermostichus</taxon>
    </lineage>
</organism>
<sequence>MGVSEDPNDHDQNNQQDQFSDHFSDHFGAHTPNQLKFDQFKFRDQFNPFQDRGAQRQGQTNSLVSAGDPWRWAALAFVPSGLLVAVTTLLTTDVAAVPLLWAIPLALYLITFMLAFAGYDLNGVGAGVAALLACLAVGVQALGLVKPLFLLLPLHLTAFGLVCWGCHSELARRRPAAEQLTQFYLWLAFGGGLGGLFAALLAAQVFHNLLEYPLLLGLSLWVMAARGGGVGLWLGLGLILPLLMVRFQLQEWLNVGSGVGLGLGLGWLWVMTGRETFSRKTSGWKTAVTWAGMTFGMVLLLGQPWLRLGLEVIHTERNALGLNRIVDFHTAAGSFRSLLHGTTLHGSQNLDPEIASEPLTYFSRSGPVGQVFAQFRQQVRDPHPAIAVLGLGIGTLAAYAQPGDTWTFFELDPAVEHLARDYFTYLNLAPSKVILGDARLTLGGIPDESYDLMVMDAFSSDAVPVHLLTQEALILYLNKLKPQGGLLFNITNRHLNLTPVLAGLAGQLHLQAWQQAQTELSPAERQAGLAPSHWVLMTADPTKWTMRDPWQPLLPQAGDPIWRDDFSNLLQVMRWPWQQGSQEG</sequence>
<accession>A0ABT0C7S0</accession>
<dbReference type="Gene3D" id="3.40.50.150">
    <property type="entry name" value="Vaccinia Virus protein VP39"/>
    <property type="match status" value="1"/>
</dbReference>
<dbReference type="EMBL" id="JAFIRA010000001">
    <property type="protein sequence ID" value="MCJ2541420.1"/>
    <property type="molecule type" value="Genomic_DNA"/>
</dbReference>
<feature type="region of interest" description="Disordered" evidence="2">
    <location>
        <begin position="1"/>
        <end position="23"/>
    </location>
</feature>
<proteinExistence type="predicted"/>
<keyword evidence="3" id="KW-1133">Transmembrane helix</keyword>
<reference evidence="4" key="1">
    <citation type="submission" date="2021-02" db="EMBL/GenBank/DDBJ databases">
        <title>The CRISPR/cas machinery reduction and long-range gene transfer in the hot spring cyanobacterium Synechococcus.</title>
        <authorList>
            <person name="Dvorak P."/>
            <person name="Jahodarova E."/>
            <person name="Hasler P."/>
            <person name="Poulickova A."/>
        </authorList>
    </citation>
    <scope>NUCLEOTIDE SEQUENCE</scope>
    <source>
        <strain evidence="4">Rupite</strain>
    </source>
</reference>
<feature type="transmembrane region" description="Helical" evidence="3">
    <location>
        <begin position="124"/>
        <end position="142"/>
    </location>
</feature>
<feature type="transmembrane region" description="Helical" evidence="3">
    <location>
        <begin position="148"/>
        <end position="171"/>
    </location>
</feature>
<evidence type="ECO:0000256" key="1">
    <source>
        <dbReference type="ARBA" id="ARBA00023115"/>
    </source>
</evidence>
<feature type="transmembrane region" description="Helical" evidence="3">
    <location>
        <begin position="96"/>
        <end position="117"/>
    </location>
</feature>
<feature type="transmembrane region" description="Helical" evidence="3">
    <location>
        <begin position="282"/>
        <end position="301"/>
    </location>
</feature>